<evidence type="ECO:0000313" key="7">
    <source>
        <dbReference type="Proteomes" id="UP000308730"/>
    </source>
</evidence>
<keyword evidence="2 5" id="KW-1133">Transmembrane helix</keyword>
<evidence type="ECO:0000256" key="4">
    <source>
        <dbReference type="SAM" id="MobiDB-lite"/>
    </source>
</evidence>
<comment type="caution">
    <text evidence="6">The sequence shown here is derived from an EMBL/GenBank/DDBJ whole genome shotgun (WGS) entry which is preliminary data.</text>
</comment>
<reference evidence="6 7" key="1">
    <citation type="submission" date="2019-02" db="EMBL/GenBank/DDBJ databases">
        <title>Genome sequencing of the rare red list fungi Antrodiella citrinella (Flaviporus citrinellus).</title>
        <authorList>
            <person name="Buettner E."/>
            <person name="Kellner H."/>
        </authorList>
    </citation>
    <scope>NUCLEOTIDE SEQUENCE [LARGE SCALE GENOMIC DNA]</scope>
    <source>
        <strain evidence="6 7">DSM 108506</strain>
    </source>
</reference>
<feature type="region of interest" description="Disordered" evidence="4">
    <location>
        <begin position="108"/>
        <end position="143"/>
    </location>
</feature>
<dbReference type="PANTHER" id="PTHR28263:SF1">
    <property type="entry name" value="GOLGI TO ER TRAFFIC PROTEIN 2"/>
    <property type="match status" value="1"/>
</dbReference>
<dbReference type="EMBL" id="SGPM01000083">
    <property type="protein sequence ID" value="THH30390.1"/>
    <property type="molecule type" value="Genomic_DNA"/>
</dbReference>
<keyword evidence="3 5" id="KW-0472">Membrane</keyword>
<evidence type="ECO:0000256" key="5">
    <source>
        <dbReference type="SAM" id="Phobius"/>
    </source>
</evidence>
<dbReference type="GO" id="GO:0006890">
    <property type="term" value="P:retrograde vesicle-mediated transport, Golgi to endoplasmic reticulum"/>
    <property type="evidence" value="ECO:0007669"/>
    <property type="project" value="TreeGrafter"/>
</dbReference>
<feature type="compositionally biased region" description="Low complexity" evidence="4">
    <location>
        <begin position="120"/>
        <end position="139"/>
    </location>
</feature>
<keyword evidence="1 5" id="KW-0812">Transmembrane</keyword>
<feature type="transmembrane region" description="Helical" evidence="5">
    <location>
        <begin position="310"/>
        <end position="333"/>
    </location>
</feature>
<protein>
    <recommendedName>
        <fullName evidence="8">Golgi to ER traffic protein 2</fullName>
    </recommendedName>
</protein>
<sequence length="334" mass="35923">MSTAAARAEARRKAILARGTDRLAKLTTSARGEDAPAYLHDDPPLAPLPNKPDLKEFVGEQSRLPTPPARSRTASDSRSSFQSAGLGGAQPDPSVWSADQQQQLLAALMGGGNGPPLFPGQPQLPSSGPSSNSSTNDPSTPEDPLAAMIAAMTSQQNDSGAPNPFAGMPAMSGLMGMQQPAAPRPPKTFLQKLMPVVHMVAAWMLFAYFVLWKEPEAYDARAHGSILVEGRWKRWAELGWKNAADGWGVQTVPFFWAFTTLAIVLHSWRIFSGLDRVQTPMLLSFALPHLPPPLPSIIVNGLKYLQIGSVFLDDVAGLLVAIGLLIWFASWVVD</sequence>
<dbReference type="OrthoDB" id="5393181at2759"/>
<organism evidence="6 7">
    <name type="scientific">Antrodiella citrinella</name>
    <dbReference type="NCBI Taxonomy" id="2447956"/>
    <lineage>
        <taxon>Eukaryota</taxon>
        <taxon>Fungi</taxon>
        <taxon>Dikarya</taxon>
        <taxon>Basidiomycota</taxon>
        <taxon>Agaricomycotina</taxon>
        <taxon>Agaricomycetes</taxon>
        <taxon>Polyporales</taxon>
        <taxon>Steccherinaceae</taxon>
        <taxon>Antrodiella</taxon>
    </lineage>
</organism>
<evidence type="ECO:0000313" key="6">
    <source>
        <dbReference type="EMBL" id="THH30390.1"/>
    </source>
</evidence>
<gene>
    <name evidence="6" type="ORF">EUX98_g3793</name>
</gene>
<evidence type="ECO:0008006" key="8">
    <source>
        <dbReference type="Google" id="ProtNLM"/>
    </source>
</evidence>
<proteinExistence type="predicted"/>
<evidence type="ECO:0000256" key="2">
    <source>
        <dbReference type="ARBA" id="ARBA00022989"/>
    </source>
</evidence>
<feature type="transmembrane region" description="Helical" evidence="5">
    <location>
        <begin position="254"/>
        <end position="271"/>
    </location>
</feature>
<keyword evidence="7" id="KW-1185">Reference proteome</keyword>
<feature type="compositionally biased region" description="Basic and acidic residues" evidence="4">
    <location>
        <begin position="31"/>
        <end position="43"/>
    </location>
</feature>
<feature type="region of interest" description="Disordered" evidence="4">
    <location>
        <begin position="19"/>
        <end position="95"/>
    </location>
</feature>
<dbReference type="PANTHER" id="PTHR28263">
    <property type="entry name" value="GOLGI TO ER TRAFFIC PROTEIN 2"/>
    <property type="match status" value="1"/>
</dbReference>
<name>A0A4S4N3R9_9APHY</name>
<dbReference type="InterPro" id="IPR028143">
    <property type="entry name" value="Get2/sif1"/>
</dbReference>
<feature type="transmembrane region" description="Helical" evidence="5">
    <location>
        <begin position="193"/>
        <end position="211"/>
    </location>
</feature>
<evidence type="ECO:0000256" key="3">
    <source>
        <dbReference type="ARBA" id="ARBA00023136"/>
    </source>
</evidence>
<dbReference type="Pfam" id="PF08690">
    <property type="entry name" value="GET2"/>
    <property type="match status" value="1"/>
</dbReference>
<accession>A0A4S4N3R9</accession>
<evidence type="ECO:0000256" key="1">
    <source>
        <dbReference type="ARBA" id="ARBA00022692"/>
    </source>
</evidence>
<dbReference type="AlphaFoldDB" id="A0A4S4N3R9"/>
<feature type="compositionally biased region" description="Low complexity" evidence="4">
    <location>
        <begin position="69"/>
        <end position="84"/>
    </location>
</feature>
<dbReference type="Proteomes" id="UP000308730">
    <property type="component" value="Unassembled WGS sequence"/>
</dbReference>